<accession>A0ABQ9XZS5</accession>
<name>A0ABQ9XZS5_9EUKA</name>
<dbReference type="Proteomes" id="UP001281761">
    <property type="component" value="Unassembled WGS sequence"/>
</dbReference>
<feature type="compositionally biased region" description="Basic and acidic residues" evidence="1">
    <location>
        <begin position="250"/>
        <end position="260"/>
    </location>
</feature>
<reference evidence="2 3" key="1">
    <citation type="journal article" date="2022" name="bioRxiv">
        <title>Genomics of Preaxostyla Flagellates Illuminates Evolutionary Transitions and the Path Towards Mitochondrial Loss.</title>
        <authorList>
            <person name="Novak L.V.F."/>
            <person name="Treitli S.C."/>
            <person name="Pyrih J."/>
            <person name="Halakuc P."/>
            <person name="Pipaliya S.V."/>
            <person name="Vacek V."/>
            <person name="Brzon O."/>
            <person name="Soukal P."/>
            <person name="Eme L."/>
            <person name="Dacks J.B."/>
            <person name="Karnkowska A."/>
            <person name="Elias M."/>
            <person name="Hampl V."/>
        </authorList>
    </citation>
    <scope>NUCLEOTIDE SEQUENCE [LARGE SCALE GENOMIC DNA]</scope>
    <source>
        <strain evidence="2">NAU3</strain>
        <tissue evidence="2">Gut</tissue>
    </source>
</reference>
<comment type="caution">
    <text evidence="2">The sequence shown here is derived from an EMBL/GenBank/DDBJ whole genome shotgun (WGS) entry which is preliminary data.</text>
</comment>
<sequence>MMILPPSSFRALHPVGTREFKLSLSHSVSLTASTTRSNHHSTHFKHPASCSCPGIVILATSRAKIPVGADGSEITKTHQSKPNDGGDQVHDLKKAGEDEGGASVIPIHSRKVDGGSRRPLREGSVVWAGDGAEAEGDGKDQPCSAIEQKENFTIAADIITISLELPVNEVFLSFSSSNISRCVGETFNITNPGNHPANFHWEMDQTALLGNSSTDARVVQLPPASVIMHGSYIKEGEDIQSRTSASSARTHPDRRADSPRCHHQLVQQSVSVVAEALEPNVEIGEPRSGQF</sequence>
<keyword evidence="3" id="KW-1185">Reference proteome</keyword>
<evidence type="ECO:0000256" key="1">
    <source>
        <dbReference type="SAM" id="MobiDB-lite"/>
    </source>
</evidence>
<feature type="compositionally biased region" description="Basic and acidic residues" evidence="1">
    <location>
        <begin position="87"/>
        <end position="97"/>
    </location>
</feature>
<dbReference type="EMBL" id="JARBJD010000050">
    <property type="protein sequence ID" value="KAK2956959.1"/>
    <property type="molecule type" value="Genomic_DNA"/>
</dbReference>
<organism evidence="2 3">
    <name type="scientific">Blattamonas nauphoetae</name>
    <dbReference type="NCBI Taxonomy" id="2049346"/>
    <lineage>
        <taxon>Eukaryota</taxon>
        <taxon>Metamonada</taxon>
        <taxon>Preaxostyla</taxon>
        <taxon>Oxymonadida</taxon>
        <taxon>Blattamonas</taxon>
    </lineage>
</organism>
<evidence type="ECO:0000313" key="2">
    <source>
        <dbReference type="EMBL" id="KAK2956959.1"/>
    </source>
</evidence>
<protein>
    <submittedName>
        <fullName evidence="2">Uncharacterized protein</fullName>
    </submittedName>
</protein>
<gene>
    <name evidence="2" type="ORF">BLNAU_8034</name>
</gene>
<proteinExistence type="predicted"/>
<feature type="region of interest" description="Disordered" evidence="1">
    <location>
        <begin position="237"/>
        <end position="261"/>
    </location>
</feature>
<feature type="region of interest" description="Disordered" evidence="1">
    <location>
        <begin position="72"/>
        <end position="103"/>
    </location>
</feature>
<evidence type="ECO:0000313" key="3">
    <source>
        <dbReference type="Proteomes" id="UP001281761"/>
    </source>
</evidence>